<feature type="region of interest" description="Disordered" evidence="2">
    <location>
        <begin position="163"/>
        <end position="239"/>
    </location>
</feature>
<proteinExistence type="predicted"/>
<feature type="region of interest" description="Disordered" evidence="2">
    <location>
        <begin position="292"/>
        <end position="311"/>
    </location>
</feature>
<organism evidence="5 6">
    <name type="scientific">Meloidogyne graminicola</name>
    <dbReference type="NCBI Taxonomy" id="189291"/>
    <lineage>
        <taxon>Eukaryota</taxon>
        <taxon>Metazoa</taxon>
        <taxon>Ecdysozoa</taxon>
        <taxon>Nematoda</taxon>
        <taxon>Chromadorea</taxon>
        <taxon>Rhabditida</taxon>
        <taxon>Tylenchina</taxon>
        <taxon>Tylenchomorpha</taxon>
        <taxon>Tylenchoidea</taxon>
        <taxon>Meloidogynidae</taxon>
        <taxon>Meloidogyninae</taxon>
        <taxon>Meloidogyne</taxon>
    </lineage>
</organism>
<evidence type="ECO:0008006" key="7">
    <source>
        <dbReference type="Google" id="ProtNLM"/>
    </source>
</evidence>
<dbReference type="GO" id="GO:0003729">
    <property type="term" value="F:mRNA binding"/>
    <property type="evidence" value="ECO:0007669"/>
    <property type="project" value="TreeGrafter"/>
</dbReference>
<dbReference type="PANTHER" id="PTHR19965">
    <property type="entry name" value="RNA AND EXPORT FACTOR BINDING PROTEIN"/>
    <property type="match status" value="1"/>
</dbReference>
<dbReference type="InterPro" id="IPR025715">
    <property type="entry name" value="FoP_C"/>
</dbReference>
<feature type="domain" description="Ribonuclease 3 central" evidence="4">
    <location>
        <begin position="699"/>
        <end position="817"/>
    </location>
</feature>
<dbReference type="AlphaFoldDB" id="A0A8S9ZLC9"/>
<evidence type="ECO:0000259" key="4">
    <source>
        <dbReference type="Pfam" id="PF26050"/>
    </source>
</evidence>
<dbReference type="EMBL" id="JABEBT010000061">
    <property type="protein sequence ID" value="KAF7634277.1"/>
    <property type="molecule type" value="Genomic_DNA"/>
</dbReference>
<name>A0A8S9ZLC9_9BILA</name>
<reference evidence="5" key="1">
    <citation type="journal article" date="2020" name="Ecol. Evol.">
        <title>Genome structure and content of the rice root-knot nematode (Meloidogyne graminicola).</title>
        <authorList>
            <person name="Phan N.T."/>
            <person name="Danchin E.G.J."/>
            <person name="Klopp C."/>
            <person name="Perfus-Barbeoch L."/>
            <person name="Kozlowski D.K."/>
            <person name="Koutsovoulos G.D."/>
            <person name="Lopez-Roques C."/>
            <person name="Bouchez O."/>
            <person name="Zahm M."/>
            <person name="Besnard G."/>
            <person name="Bellafiore S."/>
        </authorList>
    </citation>
    <scope>NUCLEOTIDE SEQUENCE</scope>
    <source>
        <strain evidence="5">VN-18</strain>
    </source>
</reference>
<evidence type="ECO:0000313" key="5">
    <source>
        <dbReference type="EMBL" id="KAF7634277.1"/>
    </source>
</evidence>
<gene>
    <name evidence="5" type="ORF">Mgra_00006356</name>
</gene>
<sequence>MATQNIDDINAALDDIISKRRRGGKRLAPLIDEPLPTIGGGRGGRKPRDFNNSGFGSFGGKKRQFGRGQQQRTFNTAGDDVVWINISNLPETVITGDLQELFQEFNLLGVGVHYDEFGQHMGTADLFVDGRSAKAILQEYANIAIDGQKIRFAIVNEQAAATPQFQNHQRRNALGGNRRQRRRRGGGVGGIGGGRRIRSDSGQSSRTYSRSRSPITRTAGGKQRRTGRNASSANQVKSAAELDRELEAYMNGMKISSDEEGVSSKMIYGGEKSLRSDKMNVDNNSFNEAKKFNPPNIFEPQNSSNNPPTLINQTWDEEELHDDEEEDNEYLLDESLNGISNSLFWTQSISPGKYYNRARGGGQTATPALLSLQRQFATCIIETIQKGIETQPKSDPPTNLSCTKTCSANCSKHIAGNENNSDKEGSDNSSSFSTSSNTNSKISRNNFDSSSNYSPVKKRRRKRRRYQMKSFVRDEIIRKRTHPAALHPDVGFNEPGQLNDGPQCKCSWAAKQTGVRHGKFAGEQPIPLCDWNSSNIEHLYHYVLNVEPNPASLSRRPTQIQIDGHCYKFDGFSVFFHKPLPERFPQRPINQWTQQFQVRFLHENTPESFTIADLELFHKFLFEQVLELYDLNRQINTFKDDNNLFCPFYHCLPRFARTLPDNGKELLPLSSILSHFIGNFVPLVDDRLANYFIQNPLALVDFASQKKGEICLNPKKKPLSIRLDLLEQSLDVKEFYPVITHFGIKPNAYAFLARPQMQEALYKHLQLRKHLTSKSSLTFEEKWMLRKSEAHLNSLKRECKSKRNTVVHVSSRDFFSTGICSDMVLHAILLVLSCQHVRFHCSLNFLEKRMSYIFNVYINLI</sequence>
<evidence type="ECO:0000256" key="1">
    <source>
        <dbReference type="ARBA" id="ARBA00022884"/>
    </source>
</evidence>
<dbReference type="SUPFAM" id="SSF54928">
    <property type="entry name" value="RNA-binding domain, RBD"/>
    <property type="match status" value="1"/>
</dbReference>
<dbReference type="InterPro" id="IPR058938">
    <property type="entry name" value="Helical_CED_Drosha"/>
</dbReference>
<dbReference type="Pfam" id="PF26050">
    <property type="entry name" value="Helical_CED_Drosha"/>
    <property type="match status" value="1"/>
</dbReference>
<feature type="compositionally biased region" description="Polar residues" evidence="2">
    <location>
        <begin position="299"/>
        <end position="311"/>
    </location>
</feature>
<evidence type="ECO:0000259" key="3">
    <source>
        <dbReference type="Pfam" id="PF13865"/>
    </source>
</evidence>
<feature type="compositionally biased region" description="Low complexity" evidence="2">
    <location>
        <begin position="427"/>
        <end position="446"/>
    </location>
</feature>
<evidence type="ECO:0000313" key="6">
    <source>
        <dbReference type="Proteomes" id="UP000605970"/>
    </source>
</evidence>
<protein>
    <recommendedName>
        <fullName evidence="7">RRM domain-containing protein</fullName>
    </recommendedName>
</protein>
<dbReference type="GO" id="GO:0006406">
    <property type="term" value="P:mRNA export from nucleus"/>
    <property type="evidence" value="ECO:0007669"/>
    <property type="project" value="TreeGrafter"/>
</dbReference>
<feature type="region of interest" description="Disordered" evidence="2">
    <location>
        <begin position="416"/>
        <end position="474"/>
    </location>
</feature>
<dbReference type="GO" id="GO:0005634">
    <property type="term" value="C:nucleus"/>
    <property type="evidence" value="ECO:0007669"/>
    <property type="project" value="TreeGrafter"/>
</dbReference>
<dbReference type="Proteomes" id="UP000605970">
    <property type="component" value="Unassembled WGS sequence"/>
</dbReference>
<accession>A0A8S9ZLC9</accession>
<keyword evidence="1" id="KW-0694">RNA-binding</keyword>
<comment type="caution">
    <text evidence="5">The sequence shown here is derived from an EMBL/GenBank/DDBJ whole genome shotgun (WGS) entry which is preliminary data.</text>
</comment>
<dbReference type="InterPro" id="IPR051229">
    <property type="entry name" value="ALYREF_mRNA_export"/>
</dbReference>
<dbReference type="OrthoDB" id="67027at2759"/>
<evidence type="ECO:0000256" key="2">
    <source>
        <dbReference type="SAM" id="MobiDB-lite"/>
    </source>
</evidence>
<keyword evidence="6" id="KW-1185">Reference proteome</keyword>
<dbReference type="InterPro" id="IPR035979">
    <property type="entry name" value="RBD_domain_sf"/>
</dbReference>
<feature type="compositionally biased region" description="Polar residues" evidence="2">
    <location>
        <begin position="228"/>
        <end position="237"/>
    </location>
</feature>
<feature type="domain" description="Chromatin target of PRMT1 protein C-terminal" evidence="3">
    <location>
        <begin position="192"/>
        <end position="251"/>
    </location>
</feature>
<dbReference type="Pfam" id="PF13865">
    <property type="entry name" value="FoP_duplication"/>
    <property type="match status" value="1"/>
</dbReference>
<dbReference type="PANTHER" id="PTHR19965:SF82">
    <property type="entry name" value="THO COMPLEX SUBUNIT 4"/>
    <property type="match status" value="1"/>
</dbReference>
<feature type="compositionally biased region" description="Basic residues" evidence="2">
    <location>
        <begin position="456"/>
        <end position="467"/>
    </location>
</feature>
<feature type="compositionally biased region" description="Polar residues" evidence="2">
    <location>
        <begin position="207"/>
        <end position="216"/>
    </location>
</feature>
<feature type="region of interest" description="Disordered" evidence="2">
    <location>
        <begin position="30"/>
        <end position="72"/>
    </location>
</feature>